<keyword evidence="4" id="KW-1185">Reference proteome</keyword>
<feature type="region of interest" description="Disordered" evidence="1">
    <location>
        <begin position="135"/>
        <end position="159"/>
    </location>
</feature>
<dbReference type="AlphaFoldDB" id="A0A2I0TU96"/>
<organism evidence="3 4">
    <name type="scientific">Limosa lapponica baueri</name>
    <dbReference type="NCBI Taxonomy" id="1758121"/>
    <lineage>
        <taxon>Eukaryota</taxon>
        <taxon>Metazoa</taxon>
        <taxon>Chordata</taxon>
        <taxon>Craniata</taxon>
        <taxon>Vertebrata</taxon>
        <taxon>Euteleostomi</taxon>
        <taxon>Archelosauria</taxon>
        <taxon>Archosauria</taxon>
        <taxon>Dinosauria</taxon>
        <taxon>Saurischia</taxon>
        <taxon>Theropoda</taxon>
        <taxon>Coelurosauria</taxon>
        <taxon>Aves</taxon>
        <taxon>Neognathae</taxon>
        <taxon>Neoaves</taxon>
        <taxon>Charadriiformes</taxon>
        <taxon>Scolopacidae</taxon>
        <taxon>Limosa</taxon>
    </lineage>
</organism>
<feature type="signal peptide" evidence="2">
    <location>
        <begin position="1"/>
        <end position="20"/>
    </location>
</feature>
<protein>
    <submittedName>
        <fullName evidence="3">Uncharacterized protein</fullName>
    </submittedName>
</protein>
<evidence type="ECO:0000313" key="3">
    <source>
        <dbReference type="EMBL" id="PKU37342.1"/>
    </source>
</evidence>
<dbReference type="Proteomes" id="UP000233556">
    <property type="component" value="Unassembled WGS sequence"/>
</dbReference>
<proteinExistence type="predicted"/>
<reference evidence="4" key="1">
    <citation type="submission" date="2017-11" db="EMBL/GenBank/DDBJ databases">
        <authorList>
            <person name="Lima N.C."/>
            <person name="Parody-Merino A.M."/>
            <person name="Battley P.F."/>
            <person name="Fidler A.E."/>
            <person name="Prosdocimi F."/>
        </authorList>
    </citation>
    <scope>NUCLEOTIDE SEQUENCE [LARGE SCALE GENOMIC DNA]</scope>
</reference>
<evidence type="ECO:0000256" key="1">
    <source>
        <dbReference type="SAM" id="MobiDB-lite"/>
    </source>
</evidence>
<dbReference type="EMBL" id="KZ507188">
    <property type="protein sequence ID" value="PKU37342.1"/>
    <property type="molecule type" value="Genomic_DNA"/>
</dbReference>
<reference evidence="4" key="2">
    <citation type="submission" date="2017-12" db="EMBL/GenBank/DDBJ databases">
        <title>Genome sequence of the Bar-tailed Godwit (Limosa lapponica baueri).</title>
        <authorList>
            <person name="Lima N.C.B."/>
            <person name="Parody-Merino A.M."/>
            <person name="Battley P.F."/>
            <person name="Fidler A.E."/>
            <person name="Prosdocimi F."/>
        </authorList>
    </citation>
    <scope>NUCLEOTIDE SEQUENCE [LARGE SCALE GENOMIC DNA]</scope>
</reference>
<evidence type="ECO:0000256" key="2">
    <source>
        <dbReference type="SAM" id="SignalP"/>
    </source>
</evidence>
<feature type="compositionally biased region" description="Basic and acidic residues" evidence="1">
    <location>
        <begin position="140"/>
        <end position="151"/>
    </location>
</feature>
<gene>
    <name evidence="3" type="ORF">llap_12357</name>
</gene>
<sequence>MNPCWLGLITWVSFMSRIMALRMICSMAFPGTKVRLTGLEFPGSSFRPFLWMGVTFARRQSAGTSPVCQDFCKAKKTFSGKYWKRGSMLDLDLTNKEGLMGNVKLKGSLGCSDHEIVDFRFPRADRRVHSKCSSHTTQVAEDKGRDWKNEEPPTVGQDQVQDHLKRCPIPGSVQGQEGWSFEQPSLVEAVPARGRGLELDNL</sequence>
<dbReference type="OrthoDB" id="6152807at2759"/>
<accession>A0A2I0TU96</accession>
<evidence type="ECO:0000313" key="4">
    <source>
        <dbReference type="Proteomes" id="UP000233556"/>
    </source>
</evidence>
<feature type="chain" id="PRO_5014125253" evidence="2">
    <location>
        <begin position="21"/>
        <end position="202"/>
    </location>
</feature>
<name>A0A2I0TU96_LIMLA</name>
<keyword evidence="2" id="KW-0732">Signal</keyword>